<dbReference type="EMBL" id="FRBR01000030">
    <property type="protein sequence ID" value="SHM65657.1"/>
    <property type="molecule type" value="Genomic_DNA"/>
</dbReference>
<dbReference type="SMART" id="SM00849">
    <property type="entry name" value="Lactamase_B"/>
    <property type="match status" value="1"/>
</dbReference>
<evidence type="ECO:0000313" key="3">
    <source>
        <dbReference type="Proteomes" id="UP000183974"/>
    </source>
</evidence>
<dbReference type="RefSeq" id="WP_073038095.1">
    <property type="nucleotide sequence ID" value="NZ_BMLR01000029.1"/>
</dbReference>
<dbReference type="OrthoDB" id="2373347at2"/>
<evidence type="ECO:0000313" key="2">
    <source>
        <dbReference type="EMBL" id="SHM65657.1"/>
    </source>
</evidence>
<evidence type="ECO:0000259" key="1">
    <source>
        <dbReference type="SMART" id="SM00849"/>
    </source>
</evidence>
<dbReference type="InterPro" id="IPR001279">
    <property type="entry name" value="Metallo-B-lactamas"/>
</dbReference>
<dbReference type="SUPFAM" id="SSF56281">
    <property type="entry name" value="Metallo-hydrolase/oxidoreductase"/>
    <property type="match status" value="1"/>
</dbReference>
<accession>A0A1M7KJZ4</accession>
<dbReference type="InterPro" id="IPR036866">
    <property type="entry name" value="RibonucZ/Hydroxyglut_hydro"/>
</dbReference>
<protein>
    <recommendedName>
        <fullName evidence="1">Metallo-beta-lactamase domain-containing protein</fullName>
    </recommendedName>
</protein>
<proteinExistence type="predicted"/>
<sequence>MTPYICTTCGTQFTESKKAPAECPICVEERQFVPESGQSWTSFEKLQKTHKAAIRMEDELIGISSAPAFGIGQRALLVRTPQGNILWDCVSYLDPATIEMIKGLGGLAGIAISHPHYYTTMVEWSHAFGDVPVYLHAADREWVMRPDKCLHFWEGESKELMAGLTMVRTGGHFEGGCVLHCANLAGGKGALLAGDLLQVVADNKHLAFMRSYPNFIPLGEASVRNVARRISHLEYDAIYGAWWDRVIHKDAKKAMAVSVDRHIEWLHREV</sequence>
<dbReference type="Proteomes" id="UP000183974">
    <property type="component" value="Unassembled WGS sequence"/>
</dbReference>
<feature type="domain" description="Metallo-beta-lactamase" evidence="1">
    <location>
        <begin position="72"/>
        <end position="242"/>
    </location>
</feature>
<gene>
    <name evidence="2" type="ORF">SAMN05444398_1302</name>
</gene>
<dbReference type="STRING" id="337701.SAMN05444398_1302"/>
<dbReference type="PANTHER" id="PTHR36839:SF1">
    <property type="entry name" value="METALLO-BETA-LACTAMASE FAMILY PROTEIN (AFU_ORTHOLOGUE AFUA_5G12770)"/>
    <property type="match status" value="1"/>
</dbReference>
<name>A0A1M7KJZ4_9RHOB</name>
<organism evidence="2 3">
    <name type="scientific">Roseovarius pacificus</name>
    <dbReference type="NCBI Taxonomy" id="337701"/>
    <lineage>
        <taxon>Bacteria</taxon>
        <taxon>Pseudomonadati</taxon>
        <taxon>Pseudomonadota</taxon>
        <taxon>Alphaproteobacteria</taxon>
        <taxon>Rhodobacterales</taxon>
        <taxon>Roseobacteraceae</taxon>
        <taxon>Roseovarius</taxon>
    </lineage>
</organism>
<dbReference type="PANTHER" id="PTHR36839">
    <property type="entry name" value="METALLO-BETA-LACTAMASE FAMILY PROTEIN (AFU_ORTHOLOGUE AFUA_5G12770)"/>
    <property type="match status" value="1"/>
</dbReference>
<reference evidence="2 3" key="1">
    <citation type="submission" date="2016-11" db="EMBL/GenBank/DDBJ databases">
        <authorList>
            <person name="Jaros S."/>
            <person name="Januszkiewicz K."/>
            <person name="Wedrychowicz H."/>
        </authorList>
    </citation>
    <scope>NUCLEOTIDE SEQUENCE [LARGE SCALE GENOMIC DNA]</scope>
    <source>
        <strain evidence="2 3">DSM 29589</strain>
    </source>
</reference>
<keyword evidence="3" id="KW-1185">Reference proteome</keyword>
<dbReference type="AlphaFoldDB" id="A0A1M7KJZ4"/>
<dbReference type="Gene3D" id="3.60.15.10">
    <property type="entry name" value="Ribonuclease Z/Hydroxyacylglutathione hydrolase-like"/>
    <property type="match status" value="1"/>
</dbReference>